<dbReference type="PATRIC" id="fig|1121307.3.peg.995"/>
<name>A0A0J8DAP8_CLOCY</name>
<accession>A0A0J8DAP8</accession>
<evidence type="ECO:0000313" key="2">
    <source>
        <dbReference type="Proteomes" id="UP000036756"/>
    </source>
</evidence>
<evidence type="ECO:0000313" key="1">
    <source>
        <dbReference type="EMBL" id="KMT21378.1"/>
    </source>
</evidence>
<keyword evidence="2" id="KW-1185">Reference proteome</keyword>
<dbReference type="RefSeq" id="WP_048570820.1">
    <property type="nucleotide sequence ID" value="NZ_LFVU01000027.1"/>
</dbReference>
<dbReference type="Proteomes" id="UP000036756">
    <property type="component" value="Unassembled WGS sequence"/>
</dbReference>
<sequence length="231" mass="26721">MAYIRNNIEIEGIENRSIALEGSYVLNYWENGPIFLPRNKGKIRHLNKVVIEIDSVEGRVINTPAGKVLNIYGRKIYSLVYSEKSHDKLQRTNINMPFMAYVYLPLEVEDFCDLEVSVIDAFFEVIDNRKVHNHILYLIKFNKKSMEAIEKSEEFQEEVQNQLTLSDLERMIMASPLKDILKANQLSLLNGESVSEQEESSNIVENVENDDISEVQEEYIIEKNNEVSSEV</sequence>
<reference evidence="1 2" key="1">
    <citation type="submission" date="2015-06" db="EMBL/GenBank/DDBJ databases">
        <title>Draft genome sequence of the purine-degrading Clostridium cylindrosporum HC-1 (DSM 605).</title>
        <authorList>
            <person name="Poehlein A."/>
            <person name="Schiel-Bengelsdorf B."/>
            <person name="Bengelsdorf F."/>
            <person name="Daniel R."/>
            <person name="Duerre P."/>
        </authorList>
    </citation>
    <scope>NUCLEOTIDE SEQUENCE [LARGE SCALE GENOMIC DNA]</scope>
    <source>
        <strain evidence="1 2">DSM 605</strain>
    </source>
</reference>
<organism evidence="1 2">
    <name type="scientific">Clostridium cylindrosporum DSM 605</name>
    <dbReference type="NCBI Taxonomy" id="1121307"/>
    <lineage>
        <taxon>Bacteria</taxon>
        <taxon>Bacillati</taxon>
        <taxon>Bacillota</taxon>
        <taxon>Clostridia</taxon>
        <taxon>Eubacteriales</taxon>
        <taxon>Clostridiaceae</taxon>
        <taxon>Clostridium</taxon>
    </lineage>
</organism>
<dbReference type="OrthoDB" id="1911455at2"/>
<dbReference type="EMBL" id="LFVU01000027">
    <property type="protein sequence ID" value="KMT21378.1"/>
    <property type="molecule type" value="Genomic_DNA"/>
</dbReference>
<protein>
    <submittedName>
        <fullName evidence="1">Uncharacterized protein</fullName>
    </submittedName>
</protein>
<dbReference type="STRING" id="1121307.CLCY_2c01380"/>
<dbReference type="AlphaFoldDB" id="A0A0J8DAP8"/>
<proteinExistence type="predicted"/>
<comment type="caution">
    <text evidence="1">The sequence shown here is derived from an EMBL/GenBank/DDBJ whole genome shotgun (WGS) entry which is preliminary data.</text>
</comment>
<gene>
    <name evidence="1" type="ORF">CLCY_2c01380</name>
</gene>